<organism evidence="3 4">
    <name type="scientific">Thecamonas trahens ATCC 50062</name>
    <dbReference type="NCBI Taxonomy" id="461836"/>
    <lineage>
        <taxon>Eukaryota</taxon>
        <taxon>Apusozoa</taxon>
        <taxon>Apusomonadida</taxon>
        <taxon>Apusomonadidae</taxon>
        <taxon>Thecamonas</taxon>
    </lineage>
</organism>
<name>A0A0L0DJI4_THETB</name>
<evidence type="ECO:0000259" key="2">
    <source>
        <dbReference type="PROSITE" id="PS50003"/>
    </source>
</evidence>
<dbReference type="Gene3D" id="1.20.1270.60">
    <property type="entry name" value="Arfaptin homology (AH) domain/BAR domain"/>
    <property type="match status" value="1"/>
</dbReference>
<dbReference type="Pfam" id="PF00169">
    <property type="entry name" value="PH"/>
    <property type="match status" value="1"/>
</dbReference>
<evidence type="ECO:0000256" key="1">
    <source>
        <dbReference type="SAM" id="MobiDB-lite"/>
    </source>
</evidence>
<feature type="region of interest" description="Disordered" evidence="1">
    <location>
        <begin position="485"/>
        <end position="549"/>
    </location>
</feature>
<feature type="compositionally biased region" description="Basic and acidic residues" evidence="1">
    <location>
        <begin position="452"/>
        <end position="464"/>
    </location>
</feature>
<dbReference type="Proteomes" id="UP000054408">
    <property type="component" value="Unassembled WGS sequence"/>
</dbReference>
<feature type="region of interest" description="Disordered" evidence="1">
    <location>
        <begin position="413"/>
        <end position="468"/>
    </location>
</feature>
<dbReference type="InterPro" id="IPR001849">
    <property type="entry name" value="PH_domain"/>
</dbReference>
<dbReference type="AlphaFoldDB" id="A0A0L0DJI4"/>
<dbReference type="EMBL" id="GL349473">
    <property type="protein sequence ID" value="KNC52472.1"/>
    <property type="molecule type" value="Genomic_DNA"/>
</dbReference>
<dbReference type="RefSeq" id="XP_013755272.1">
    <property type="nucleotide sequence ID" value="XM_013899818.1"/>
</dbReference>
<dbReference type="PROSITE" id="PS50003">
    <property type="entry name" value="PH_DOMAIN"/>
    <property type="match status" value="1"/>
</dbReference>
<dbReference type="CDD" id="cd00821">
    <property type="entry name" value="PH"/>
    <property type="match status" value="1"/>
</dbReference>
<feature type="compositionally biased region" description="Low complexity" evidence="1">
    <location>
        <begin position="431"/>
        <end position="451"/>
    </location>
</feature>
<feature type="compositionally biased region" description="Low complexity" evidence="1">
    <location>
        <begin position="523"/>
        <end position="541"/>
    </location>
</feature>
<sequence length="588" mass="62591">MAAAAIEARATDGVTPFRDVYWSPDGVETLIERRELDVEFAGKLTLLFKKLRAAETSYAKTLKTIAQSASLEMPLSLKTSGLGAAYKHMLAFVASQAVRHRKLGEMLEVTSSDISKADMFQKKRKGDKAVRSAFAAYSKAGKDVESARDDYYQLCEYIAIDHPEARRDRFDSKVAKAKSAYKRALAACEECHEEVQSSLGSFMDAEQAEAVSRRQVLKDLAAMYGSMNVGLLSVGTKAANHVVDAVSRVNVLTDIEDFIHVTPECRGPDSISPPCFVDYDDRGKVKDTGIGLDRSPSEAAIDSPDYCGELEVFHDSSLKFNKKKYWKDRWVVVASPWLQVYKSNKDVKAGKSPLLQIRLSQLVRVDPEPEELAGVRDHPIALRISGLIEIVLAAASQADHFKWSGAIEKATPHATPGSANLRSPLTPAPAPLSAASSSSSAASATGSGPLSDAERRRRNADRVSVHAPPPLATAVSAIPINYAATGTSPASPPSSALGIDAQVGPGGVIGPGGVASSPPPATHAPTTAHAPDAAASSSAAGPPRPAERTRPLMMPATITSISSMSGVLDIHAAFEDLGVDDLDELLQL</sequence>
<dbReference type="SUPFAM" id="SSF103657">
    <property type="entry name" value="BAR/IMD domain-like"/>
    <property type="match status" value="1"/>
</dbReference>
<proteinExistence type="predicted"/>
<feature type="domain" description="PH" evidence="2">
    <location>
        <begin position="303"/>
        <end position="412"/>
    </location>
</feature>
<feature type="compositionally biased region" description="Gly residues" evidence="1">
    <location>
        <begin position="504"/>
        <end position="513"/>
    </location>
</feature>
<accession>A0A0L0DJI4</accession>
<gene>
    <name evidence="3" type="ORF">AMSG_08029</name>
</gene>
<dbReference type="GeneID" id="25566813"/>
<keyword evidence="4" id="KW-1185">Reference proteome</keyword>
<feature type="compositionally biased region" description="Low complexity" evidence="1">
    <location>
        <begin position="485"/>
        <end position="496"/>
    </location>
</feature>
<evidence type="ECO:0000313" key="4">
    <source>
        <dbReference type="Proteomes" id="UP000054408"/>
    </source>
</evidence>
<dbReference type="SMART" id="SM00233">
    <property type="entry name" value="PH"/>
    <property type="match status" value="1"/>
</dbReference>
<dbReference type="SUPFAM" id="SSF50729">
    <property type="entry name" value="PH domain-like"/>
    <property type="match status" value="1"/>
</dbReference>
<dbReference type="Gene3D" id="2.30.29.30">
    <property type="entry name" value="Pleckstrin-homology domain (PH domain)/Phosphotyrosine-binding domain (PTB)"/>
    <property type="match status" value="1"/>
</dbReference>
<reference evidence="3 4" key="1">
    <citation type="submission" date="2010-05" db="EMBL/GenBank/DDBJ databases">
        <title>The Genome Sequence of Thecamonas trahens ATCC 50062.</title>
        <authorList>
            <consortium name="The Broad Institute Genome Sequencing Platform"/>
            <person name="Russ C."/>
            <person name="Cuomo C."/>
            <person name="Shea T."/>
            <person name="Young S.K."/>
            <person name="Zeng Q."/>
            <person name="Koehrsen M."/>
            <person name="Haas B."/>
            <person name="Borodovsky M."/>
            <person name="Guigo R."/>
            <person name="Alvarado L."/>
            <person name="Berlin A."/>
            <person name="Bochicchio J."/>
            <person name="Borenstein D."/>
            <person name="Chapman S."/>
            <person name="Chen Z."/>
            <person name="Freedman E."/>
            <person name="Gellesch M."/>
            <person name="Goldberg J."/>
            <person name="Griggs A."/>
            <person name="Gujja S."/>
            <person name="Heilman E."/>
            <person name="Heiman D."/>
            <person name="Hepburn T."/>
            <person name="Howarth C."/>
            <person name="Jen D."/>
            <person name="Larson L."/>
            <person name="Mehta T."/>
            <person name="Park D."/>
            <person name="Pearson M."/>
            <person name="Roberts A."/>
            <person name="Saif S."/>
            <person name="Shenoy N."/>
            <person name="Sisk P."/>
            <person name="Stolte C."/>
            <person name="Sykes S."/>
            <person name="Thomson T."/>
            <person name="Walk T."/>
            <person name="White J."/>
            <person name="Yandava C."/>
            <person name="Burger G."/>
            <person name="Gray M.W."/>
            <person name="Holland P.W.H."/>
            <person name="King N."/>
            <person name="Lang F.B.F."/>
            <person name="Roger A.J."/>
            <person name="Ruiz-Trillo I."/>
            <person name="Lander E."/>
            <person name="Nusbaum C."/>
        </authorList>
    </citation>
    <scope>NUCLEOTIDE SEQUENCE [LARGE SCALE GENOMIC DNA]</scope>
    <source>
        <strain evidence="3 4">ATCC 50062</strain>
    </source>
</reference>
<dbReference type="InterPro" id="IPR011993">
    <property type="entry name" value="PH-like_dom_sf"/>
</dbReference>
<dbReference type="InterPro" id="IPR027267">
    <property type="entry name" value="AH/BAR_dom_sf"/>
</dbReference>
<evidence type="ECO:0000313" key="3">
    <source>
        <dbReference type="EMBL" id="KNC52472.1"/>
    </source>
</evidence>
<protein>
    <recommendedName>
        <fullName evidence="2">PH domain-containing protein</fullName>
    </recommendedName>
</protein>